<gene>
    <name evidence="1" type="primary">pilM</name>
    <name evidence="1" type="ORF">M9R32_03065</name>
</gene>
<dbReference type="Gene3D" id="3.30.420.40">
    <property type="match status" value="2"/>
</dbReference>
<dbReference type="Gene3D" id="3.30.1490.300">
    <property type="match status" value="1"/>
</dbReference>
<dbReference type="RefSeq" id="WP_269925280.1">
    <property type="nucleotide sequence ID" value="NZ_JAMKBJ010000002.1"/>
</dbReference>
<accession>A0A9X3RCH3</accession>
<evidence type="ECO:0000313" key="2">
    <source>
        <dbReference type="Proteomes" id="UP001152173"/>
    </source>
</evidence>
<evidence type="ECO:0000313" key="1">
    <source>
        <dbReference type="EMBL" id="MCZ8536174.1"/>
    </source>
</evidence>
<dbReference type="Pfam" id="PF11104">
    <property type="entry name" value="PilM_2"/>
    <property type="match status" value="1"/>
</dbReference>
<dbReference type="AlphaFoldDB" id="A0A9X3RCH3"/>
<dbReference type="PANTHER" id="PTHR32432:SF3">
    <property type="entry name" value="ETHANOLAMINE UTILIZATION PROTEIN EUTJ"/>
    <property type="match status" value="1"/>
</dbReference>
<proteinExistence type="predicted"/>
<name>A0A9X3RCH3_9BACL</name>
<dbReference type="Proteomes" id="UP001152173">
    <property type="component" value="Unassembled WGS sequence"/>
</dbReference>
<dbReference type="EMBL" id="JAMKBJ010000002">
    <property type="protein sequence ID" value="MCZ8536174.1"/>
    <property type="molecule type" value="Genomic_DNA"/>
</dbReference>
<organism evidence="1 2">
    <name type="scientific">Paenisporosarcina quisquiliarum</name>
    <dbReference type="NCBI Taxonomy" id="365346"/>
    <lineage>
        <taxon>Bacteria</taxon>
        <taxon>Bacillati</taxon>
        <taxon>Bacillota</taxon>
        <taxon>Bacilli</taxon>
        <taxon>Bacillales</taxon>
        <taxon>Caryophanaceae</taxon>
        <taxon>Paenisporosarcina</taxon>
    </lineage>
</organism>
<protein>
    <submittedName>
        <fullName evidence="1">Pilus assembly protein PilM</fullName>
    </submittedName>
</protein>
<reference evidence="1" key="1">
    <citation type="submission" date="2022-05" db="EMBL/GenBank/DDBJ databases">
        <authorList>
            <person name="Colautti A."/>
            <person name="Iacumin L."/>
        </authorList>
    </citation>
    <scope>NUCLEOTIDE SEQUENCE</scope>
    <source>
        <strain evidence="1">SK 55</strain>
    </source>
</reference>
<keyword evidence="2" id="KW-1185">Reference proteome</keyword>
<dbReference type="PANTHER" id="PTHR32432">
    <property type="entry name" value="CELL DIVISION PROTEIN FTSA-RELATED"/>
    <property type="match status" value="1"/>
</dbReference>
<sequence length="317" mass="36211">MNFTPSFLNKRSRVATVTIEEDAIRMVEVKSTSPLHVVCAEERSLPSGVVTDGKIVDADTLMSILGEAVEEWKLSRKSVRFLAPDEYVIIRKLSYPPDVRRDELKGHFFIEIGSTLYLPFEDPVFDVVPYTASTDTKEAILIASKESILNTYEDVFEEVKMKPIVADIGPLALYRLAYSQYAYTGEEHILLLDIKNDNYTVSIFHQHFPLFMRPVEVAEPDESNFFSGAQTSKMDSLISEIEKLINFYRYNMNQGNEGITHILLNGEMDGWEELLRKMENRFDVMTSTVVRETIYLEDGKAIPIRFNRALGLALKEV</sequence>
<dbReference type="InterPro" id="IPR050696">
    <property type="entry name" value="FtsA/MreB"/>
</dbReference>
<comment type="caution">
    <text evidence="1">The sequence shown here is derived from an EMBL/GenBank/DDBJ whole genome shotgun (WGS) entry which is preliminary data.</text>
</comment>
<dbReference type="InterPro" id="IPR005883">
    <property type="entry name" value="PilM"/>
</dbReference>